<dbReference type="PANTHER" id="PTHR42909:SF1">
    <property type="entry name" value="CARBOHYDRATE KINASE PFKB DOMAIN-CONTAINING PROTEIN"/>
    <property type="match status" value="1"/>
</dbReference>
<dbReference type="GO" id="GO:0046872">
    <property type="term" value="F:metal ion binding"/>
    <property type="evidence" value="ECO:0007669"/>
    <property type="project" value="UniProtKB-KW"/>
</dbReference>
<dbReference type="GO" id="GO:0016798">
    <property type="term" value="F:hydrolase activity, acting on glycosyl bonds"/>
    <property type="evidence" value="ECO:0007669"/>
    <property type="project" value="TreeGrafter"/>
</dbReference>
<evidence type="ECO:0000313" key="4">
    <source>
        <dbReference type="Proteomes" id="UP000646827"/>
    </source>
</evidence>
<dbReference type="GO" id="GO:0005737">
    <property type="term" value="C:cytoplasm"/>
    <property type="evidence" value="ECO:0007669"/>
    <property type="project" value="TreeGrafter"/>
</dbReference>
<comment type="caution">
    <text evidence="3">The sequence shown here is derived from an EMBL/GenBank/DDBJ whole genome shotgun (WGS) entry which is preliminary data.</text>
</comment>
<dbReference type="Pfam" id="PF00294">
    <property type="entry name" value="PfkB"/>
    <property type="match status" value="1"/>
</dbReference>
<dbReference type="CDD" id="cd01941">
    <property type="entry name" value="YeiC_kinase_like"/>
    <property type="match status" value="1"/>
</dbReference>
<gene>
    <name evidence="3" type="ORF">INT45_007775</name>
</gene>
<name>A0A8H7S1C8_9FUNG</name>
<feature type="non-terminal residue" evidence="3">
    <location>
        <position position="1"/>
    </location>
</feature>
<keyword evidence="1" id="KW-0479">Metal-binding</keyword>
<protein>
    <recommendedName>
        <fullName evidence="2">Carbohydrate kinase PfkB domain-containing protein</fullName>
    </recommendedName>
</protein>
<dbReference type="EMBL" id="JAEPRB010000166">
    <property type="protein sequence ID" value="KAG2219736.1"/>
    <property type="molecule type" value="Genomic_DNA"/>
</dbReference>
<dbReference type="InterPro" id="IPR029056">
    <property type="entry name" value="Ribokinase-like"/>
</dbReference>
<proteinExistence type="predicted"/>
<reference evidence="3 4" key="1">
    <citation type="submission" date="2020-12" db="EMBL/GenBank/DDBJ databases">
        <title>Metabolic potential, ecology and presence of endohyphal bacteria is reflected in genomic diversity of Mucoromycotina.</title>
        <authorList>
            <person name="Muszewska A."/>
            <person name="Okrasinska A."/>
            <person name="Steczkiewicz K."/>
            <person name="Drgas O."/>
            <person name="Orlowska M."/>
            <person name="Perlinska-Lenart U."/>
            <person name="Aleksandrzak-Piekarczyk T."/>
            <person name="Szatraj K."/>
            <person name="Zielenkiewicz U."/>
            <person name="Pilsyk S."/>
            <person name="Malc E."/>
            <person name="Mieczkowski P."/>
            <person name="Kruszewska J.S."/>
            <person name="Biernat P."/>
            <person name="Pawlowska J."/>
        </authorList>
    </citation>
    <scope>NUCLEOTIDE SEQUENCE [LARGE SCALE GENOMIC DNA]</scope>
    <source>
        <strain evidence="3 4">CBS 142.35</strain>
    </source>
</reference>
<evidence type="ECO:0000256" key="1">
    <source>
        <dbReference type="ARBA" id="ARBA00022723"/>
    </source>
</evidence>
<dbReference type="OrthoDB" id="198885at2759"/>
<dbReference type="GO" id="GO:0004730">
    <property type="term" value="F:pseudouridylate synthase activity"/>
    <property type="evidence" value="ECO:0007669"/>
    <property type="project" value="TreeGrafter"/>
</dbReference>
<dbReference type="PANTHER" id="PTHR42909">
    <property type="entry name" value="ZGC:136858"/>
    <property type="match status" value="1"/>
</dbReference>
<organism evidence="3 4">
    <name type="scientific">Circinella minor</name>
    <dbReference type="NCBI Taxonomy" id="1195481"/>
    <lineage>
        <taxon>Eukaryota</taxon>
        <taxon>Fungi</taxon>
        <taxon>Fungi incertae sedis</taxon>
        <taxon>Mucoromycota</taxon>
        <taxon>Mucoromycotina</taxon>
        <taxon>Mucoromycetes</taxon>
        <taxon>Mucorales</taxon>
        <taxon>Lichtheimiaceae</taxon>
        <taxon>Circinella</taxon>
    </lineage>
</organism>
<evidence type="ECO:0000259" key="2">
    <source>
        <dbReference type="Pfam" id="PF00294"/>
    </source>
</evidence>
<sequence length="349" mass="37850">VLVVGGVALDMTSTISKSSKDFTSLLHTSSPGHIKQTLGGVGRNVCEAAMRTGAPAFLVSAVGDDLAAQTVRQGMQEIGMVYNAIHSNSGQLIAAVADMDIFDIIDSDKVEKNFLFDKRIDMVKAILHSEKTSLVCFDGNITAKIMATIAETSVQLGIPVFFEPTSVPKSLKIFEQPSTAITSGAIKFVSPNQYELEAMSETARKTLTTDNISRNTLSDEAYTLSIKAPAQVERMFPHALHLSHMIPNVITKLGEDGCFYTGRSPTTNEPFIHYFEPEEVDHVISVTGAGDCFVGTLVANLRKHLAYIQPDNAMLWKQIISRAQQAAVLTLQSDLAVSPNINKTLLYAN</sequence>
<feature type="domain" description="Carbohydrate kinase PfkB" evidence="2">
    <location>
        <begin position="30"/>
        <end position="338"/>
    </location>
</feature>
<dbReference type="Proteomes" id="UP000646827">
    <property type="component" value="Unassembled WGS sequence"/>
</dbReference>
<evidence type="ECO:0000313" key="3">
    <source>
        <dbReference type="EMBL" id="KAG2219736.1"/>
    </source>
</evidence>
<keyword evidence="4" id="KW-1185">Reference proteome</keyword>
<accession>A0A8H7S1C8</accession>
<dbReference type="AlphaFoldDB" id="A0A8H7S1C8"/>
<dbReference type="Gene3D" id="3.40.1190.20">
    <property type="match status" value="1"/>
</dbReference>
<dbReference type="InterPro" id="IPR011611">
    <property type="entry name" value="PfkB_dom"/>
</dbReference>
<dbReference type="SUPFAM" id="SSF53613">
    <property type="entry name" value="Ribokinase-like"/>
    <property type="match status" value="1"/>
</dbReference>